<feature type="region of interest" description="Disordered" evidence="1">
    <location>
        <begin position="1"/>
        <end position="41"/>
    </location>
</feature>
<dbReference type="AlphaFoldDB" id="A0AAN6ULF3"/>
<organism evidence="2 3">
    <name type="scientific">Trichocladium antarcticum</name>
    <dbReference type="NCBI Taxonomy" id="1450529"/>
    <lineage>
        <taxon>Eukaryota</taxon>
        <taxon>Fungi</taxon>
        <taxon>Dikarya</taxon>
        <taxon>Ascomycota</taxon>
        <taxon>Pezizomycotina</taxon>
        <taxon>Sordariomycetes</taxon>
        <taxon>Sordariomycetidae</taxon>
        <taxon>Sordariales</taxon>
        <taxon>Chaetomiaceae</taxon>
        <taxon>Trichocladium</taxon>
    </lineage>
</organism>
<sequence length="204" mass="22109">MPQMAAEHVHSSSHRSRDPDLQRFREIGMQEGRGQEKEPAPAAVVGQSMLRLPGSSRLAPCQHQRNIQVPSCCSQASIRPSAQAGKSKWHGTHFHFSGVWRKPRIVFDLGLASMHGRPLSALCIVDLARVERRSAMHPPHRPAAPPLLRALSLHHRRPVQAASWGPCTVVFHPVSMLCRAQTGADMASSSTAPPAPAADAAVSC</sequence>
<proteinExistence type="predicted"/>
<accession>A0AAN6ULF3</accession>
<reference evidence="2" key="2">
    <citation type="submission" date="2023-05" db="EMBL/GenBank/DDBJ databases">
        <authorList>
            <consortium name="Lawrence Berkeley National Laboratory"/>
            <person name="Steindorff A."/>
            <person name="Hensen N."/>
            <person name="Bonometti L."/>
            <person name="Westerberg I."/>
            <person name="Brannstrom I.O."/>
            <person name="Guillou S."/>
            <person name="Cros-Aarteil S."/>
            <person name="Calhoun S."/>
            <person name="Haridas S."/>
            <person name="Kuo A."/>
            <person name="Mondo S."/>
            <person name="Pangilinan J."/>
            <person name="Riley R."/>
            <person name="Labutti K."/>
            <person name="Andreopoulos B."/>
            <person name="Lipzen A."/>
            <person name="Chen C."/>
            <person name="Yanf M."/>
            <person name="Daum C."/>
            <person name="Ng V."/>
            <person name="Clum A."/>
            <person name="Ohm R."/>
            <person name="Martin F."/>
            <person name="Silar P."/>
            <person name="Natvig D."/>
            <person name="Lalanne C."/>
            <person name="Gautier V."/>
            <person name="Ament-Velasquez S.L."/>
            <person name="Kruys A."/>
            <person name="Hutchinson M.I."/>
            <person name="Powell A.J."/>
            <person name="Barry K."/>
            <person name="Miller A.N."/>
            <person name="Grigoriev I.V."/>
            <person name="Debuchy R."/>
            <person name="Gladieux P."/>
            <person name="Thoren M.H."/>
            <person name="Johannesson H."/>
        </authorList>
    </citation>
    <scope>NUCLEOTIDE SEQUENCE</scope>
    <source>
        <strain evidence="2">CBS 123565</strain>
    </source>
</reference>
<reference evidence="2" key="1">
    <citation type="journal article" date="2023" name="Mol. Phylogenet. Evol.">
        <title>Genome-scale phylogeny and comparative genomics of the fungal order Sordariales.</title>
        <authorList>
            <person name="Hensen N."/>
            <person name="Bonometti L."/>
            <person name="Westerberg I."/>
            <person name="Brannstrom I.O."/>
            <person name="Guillou S."/>
            <person name="Cros-Aarteil S."/>
            <person name="Calhoun S."/>
            <person name="Haridas S."/>
            <person name="Kuo A."/>
            <person name="Mondo S."/>
            <person name="Pangilinan J."/>
            <person name="Riley R."/>
            <person name="LaButti K."/>
            <person name="Andreopoulos B."/>
            <person name="Lipzen A."/>
            <person name="Chen C."/>
            <person name="Yan M."/>
            <person name="Daum C."/>
            <person name="Ng V."/>
            <person name="Clum A."/>
            <person name="Steindorff A."/>
            <person name="Ohm R.A."/>
            <person name="Martin F."/>
            <person name="Silar P."/>
            <person name="Natvig D.O."/>
            <person name="Lalanne C."/>
            <person name="Gautier V."/>
            <person name="Ament-Velasquez S.L."/>
            <person name="Kruys A."/>
            <person name="Hutchinson M.I."/>
            <person name="Powell A.J."/>
            <person name="Barry K."/>
            <person name="Miller A.N."/>
            <person name="Grigoriev I.V."/>
            <person name="Debuchy R."/>
            <person name="Gladieux P."/>
            <person name="Hiltunen Thoren M."/>
            <person name="Johannesson H."/>
        </authorList>
    </citation>
    <scope>NUCLEOTIDE SEQUENCE</scope>
    <source>
        <strain evidence="2">CBS 123565</strain>
    </source>
</reference>
<evidence type="ECO:0000313" key="2">
    <source>
        <dbReference type="EMBL" id="KAK4133876.1"/>
    </source>
</evidence>
<name>A0AAN6ULF3_9PEZI</name>
<keyword evidence="3" id="KW-1185">Reference proteome</keyword>
<evidence type="ECO:0000313" key="3">
    <source>
        <dbReference type="Proteomes" id="UP001304895"/>
    </source>
</evidence>
<gene>
    <name evidence="2" type="ORF">BT67DRAFT_33717</name>
</gene>
<comment type="caution">
    <text evidence="2">The sequence shown here is derived from an EMBL/GenBank/DDBJ whole genome shotgun (WGS) entry which is preliminary data.</text>
</comment>
<protein>
    <submittedName>
        <fullName evidence="2">Uncharacterized protein</fullName>
    </submittedName>
</protein>
<dbReference type="EMBL" id="MU853410">
    <property type="protein sequence ID" value="KAK4133876.1"/>
    <property type="molecule type" value="Genomic_DNA"/>
</dbReference>
<feature type="compositionally biased region" description="Basic and acidic residues" evidence="1">
    <location>
        <begin position="7"/>
        <end position="39"/>
    </location>
</feature>
<dbReference type="Proteomes" id="UP001304895">
    <property type="component" value="Unassembled WGS sequence"/>
</dbReference>
<evidence type="ECO:0000256" key="1">
    <source>
        <dbReference type="SAM" id="MobiDB-lite"/>
    </source>
</evidence>